<dbReference type="EMBL" id="FXAR01000012">
    <property type="protein sequence ID" value="SMG39435.1"/>
    <property type="molecule type" value="Genomic_DNA"/>
</dbReference>
<reference evidence="2" key="1">
    <citation type="submission" date="2017-04" db="EMBL/GenBank/DDBJ databases">
        <authorList>
            <person name="Afonso C.L."/>
            <person name="Miller P.J."/>
            <person name="Scott M.A."/>
            <person name="Spackman E."/>
            <person name="Goraichik I."/>
            <person name="Dimitrov K.M."/>
            <person name="Suarez D.L."/>
            <person name="Swayne D.E."/>
        </authorList>
    </citation>
    <scope>NUCLEOTIDE SEQUENCE [LARGE SCALE GENOMIC DNA]</scope>
    <source>
        <strain evidence="2">VDS</strain>
    </source>
</reference>
<name>A0A1X7KEP9_9CORY</name>
<reference evidence="1 4" key="3">
    <citation type="journal article" date="2020" name="Biotechnol. Biofuels">
        <title>New insights from the biogas microbiome by comprehensive genome-resolved metagenomics of nearly 1600 species originating from multiple anaerobic digesters.</title>
        <authorList>
            <person name="Campanaro S."/>
            <person name="Treu L."/>
            <person name="Rodriguez-R L.M."/>
            <person name="Kovalovszki A."/>
            <person name="Ziels R.M."/>
            <person name="Maus I."/>
            <person name="Zhu X."/>
            <person name="Kougias P.G."/>
            <person name="Basile A."/>
            <person name="Luo G."/>
            <person name="Schluter A."/>
            <person name="Konstantinidis K.T."/>
            <person name="Angelidaki I."/>
        </authorList>
    </citation>
    <scope>NUCLEOTIDE SEQUENCE [LARGE SCALE GENOMIC DNA]</scope>
    <source>
        <strain evidence="1">AS23ysBPME_344</strain>
    </source>
</reference>
<dbReference type="EMBL" id="JAAYSN010000344">
    <property type="protein sequence ID" value="NLP40487.1"/>
    <property type="molecule type" value="Genomic_DNA"/>
</dbReference>
<dbReference type="OrthoDB" id="4774874at2"/>
<evidence type="ECO:0000313" key="4">
    <source>
        <dbReference type="Proteomes" id="UP000568696"/>
    </source>
</evidence>
<evidence type="ECO:0000313" key="1">
    <source>
        <dbReference type="EMBL" id="NLP40487.1"/>
    </source>
</evidence>
<dbReference type="SUPFAM" id="SSF53335">
    <property type="entry name" value="S-adenosyl-L-methionine-dependent methyltransferases"/>
    <property type="match status" value="1"/>
</dbReference>
<sequence length="214" mass="22525">MTDTAYDALRSYIESTTDIPEALLDARRDAEEFGLTVPDEMTGQLLATLAAGSGASKSTGAVAVTPAAGVVGLYILRGLGDKGTLTCIDPEVEHQTQARATFRDAGYAPSRVRFLPSRPLDVMGRLAAESYQLVYAEVAPVELPAVVEAGWPLLTPGGTLVLADALLDATLADDSRRDRATVAAREADELSRSLEGAIVTRLPLGAGLTLITRK</sequence>
<protein>
    <submittedName>
        <fullName evidence="1 2">O-methyltransferase</fullName>
    </submittedName>
</protein>
<dbReference type="Proteomes" id="UP000568696">
    <property type="component" value="Unassembled WGS sequence"/>
</dbReference>
<accession>A0A1X7KEP9</accession>
<dbReference type="STRING" id="1610489.SAMN06295981_2483"/>
<evidence type="ECO:0000313" key="3">
    <source>
        <dbReference type="Proteomes" id="UP000193309"/>
    </source>
</evidence>
<dbReference type="AlphaFoldDB" id="A0A1X7KEP9"/>
<reference evidence="3" key="2">
    <citation type="submission" date="2017-04" db="EMBL/GenBank/DDBJ databases">
        <authorList>
            <person name="Varghese N."/>
            <person name="Submissions S."/>
        </authorList>
    </citation>
    <scope>NUCLEOTIDE SEQUENCE [LARGE SCALE GENOMIC DNA]</scope>
    <source>
        <strain evidence="3">VDS</strain>
    </source>
</reference>
<dbReference type="GO" id="GO:0008168">
    <property type="term" value="F:methyltransferase activity"/>
    <property type="evidence" value="ECO:0007669"/>
    <property type="project" value="UniProtKB-KW"/>
</dbReference>
<keyword evidence="3" id="KW-1185">Reference proteome</keyword>
<proteinExistence type="predicted"/>
<dbReference type="RefSeq" id="WP_085550550.1">
    <property type="nucleotide sequence ID" value="NZ_FXAR01000012.1"/>
</dbReference>
<keyword evidence="2" id="KW-0489">Methyltransferase</keyword>
<dbReference type="GO" id="GO:0032259">
    <property type="term" value="P:methylation"/>
    <property type="evidence" value="ECO:0007669"/>
    <property type="project" value="UniProtKB-KW"/>
</dbReference>
<dbReference type="Proteomes" id="UP000193309">
    <property type="component" value="Unassembled WGS sequence"/>
</dbReference>
<evidence type="ECO:0000313" key="2">
    <source>
        <dbReference type="EMBL" id="SMG39435.1"/>
    </source>
</evidence>
<organism evidence="2 3">
    <name type="scientific">Corynebacterium pollutisoli</name>
    <dbReference type="NCBI Taxonomy" id="1610489"/>
    <lineage>
        <taxon>Bacteria</taxon>
        <taxon>Bacillati</taxon>
        <taxon>Actinomycetota</taxon>
        <taxon>Actinomycetes</taxon>
        <taxon>Mycobacteriales</taxon>
        <taxon>Corynebacteriaceae</taxon>
        <taxon>Corynebacterium</taxon>
    </lineage>
</organism>
<dbReference type="Gene3D" id="3.40.50.150">
    <property type="entry name" value="Vaccinia Virus protein VP39"/>
    <property type="match status" value="1"/>
</dbReference>
<gene>
    <name evidence="1" type="ORF">GX356_12385</name>
    <name evidence="2" type="ORF">SAMN06295981_2483</name>
</gene>
<keyword evidence="2" id="KW-0808">Transferase</keyword>
<dbReference type="InterPro" id="IPR029063">
    <property type="entry name" value="SAM-dependent_MTases_sf"/>
</dbReference>